<proteinExistence type="inferred from homology"/>
<keyword evidence="7 8" id="KW-0457">Lysine biosynthesis</keyword>
<organism evidence="9 10">
    <name type="scientific">Photorhabdus kayaii</name>
    <dbReference type="NCBI Taxonomy" id="230088"/>
    <lineage>
        <taxon>Bacteria</taxon>
        <taxon>Pseudomonadati</taxon>
        <taxon>Pseudomonadota</taxon>
        <taxon>Gammaproteobacteria</taxon>
        <taxon>Enterobacterales</taxon>
        <taxon>Morganellaceae</taxon>
        <taxon>Photorhabdus</taxon>
    </lineage>
</organism>
<feature type="binding site" evidence="8">
    <location>
        <position position="140"/>
    </location>
    <ligand>
        <name>pyridoxal 5'-phosphate</name>
        <dbReference type="ChEBI" id="CHEBI:597326"/>
    </ligand>
</feature>
<evidence type="ECO:0000256" key="4">
    <source>
        <dbReference type="ARBA" id="ARBA00022605"/>
    </source>
</evidence>
<dbReference type="SUPFAM" id="SSF53383">
    <property type="entry name" value="PLP-dependent transferases"/>
    <property type="match status" value="1"/>
</dbReference>
<keyword evidence="6 8" id="KW-0663">Pyridoxal phosphate</keyword>
<dbReference type="InterPro" id="IPR015424">
    <property type="entry name" value="PyrdxlP-dep_Trfase"/>
</dbReference>
<dbReference type="InterPro" id="IPR004636">
    <property type="entry name" value="AcOrn/SuccOrn_fam"/>
</dbReference>
<feature type="binding site" evidence="8">
    <location>
        <position position="143"/>
    </location>
    <ligand>
        <name>N(2)-acetyl-L-ornithine</name>
        <dbReference type="ChEBI" id="CHEBI:57805"/>
    </ligand>
</feature>
<dbReference type="NCBIfam" id="NF003468">
    <property type="entry name" value="PRK05093.1"/>
    <property type="match status" value="1"/>
</dbReference>
<dbReference type="NCBIfam" id="NF002325">
    <property type="entry name" value="PRK01278.1"/>
    <property type="match status" value="1"/>
</dbReference>
<dbReference type="NCBIfam" id="NF009047">
    <property type="entry name" value="PRK12381.1"/>
    <property type="match status" value="1"/>
</dbReference>
<dbReference type="InterPro" id="IPR050103">
    <property type="entry name" value="Class-III_PLP-dep_AT"/>
</dbReference>
<dbReference type="PANTHER" id="PTHR11986:SF122">
    <property type="entry name" value="ACETYLORNITHINE_SUCCINYLDIAMINOPIMELATE AMINOTRANSFERASE"/>
    <property type="match status" value="1"/>
</dbReference>
<evidence type="ECO:0000256" key="1">
    <source>
        <dbReference type="ARBA" id="ARBA00022490"/>
    </source>
</evidence>
<evidence type="ECO:0000313" key="9">
    <source>
        <dbReference type="EMBL" id="NDL26407.1"/>
    </source>
</evidence>
<dbReference type="Pfam" id="PF00202">
    <property type="entry name" value="Aminotran_3"/>
    <property type="match status" value="1"/>
</dbReference>
<dbReference type="EMBL" id="WSFE01000022">
    <property type="protein sequence ID" value="NDL26407.1"/>
    <property type="molecule type" value="Genomic_DNA"/>
</dbReference>
<comment type="subunit">
    <text evidence="8">Homodimer.</text>
</comment>
<comment type="catalytic activity">
    <reaction evidence="8">
        <text>N(2)-acetyl-L-ornithine + 2-oxoglutarate = N-acetyl-L-glutamate 5-semialdehyde + L-glutamate</text>
        <dbReference type="Rhea" id="RHEA:18049"/>
        <dbReference type="ChEBI" id="CHEBI:16810"/>
        <dbReference type="ChEBI" id="CHEBI:29123"/>
        <dbReference type="ChEBI" id="CHEBI:29985"/>
        <dbReference type="ChEBI" id="CHEBI:57805"/>
        <dbReference type="EC" id="2.6.1.11"/>
    </reaction>
</comment>
<feature type="binding site" evidence="8">
    <location>
        <position position="282"/>
    </location>
    <ligand>
        <name>N(2)-acetyl-L-ornithine</name>
        <dbReference type="ChEBI" id="CHEBI:57805"/>
    </ligand>
</feature>
<keyword evidence="3 8" id="KW-0032">Aminotransferase</keyword>
<comment type="subcellular location">
    <subcellularLocation>
        <location evidence="8">Cytoplasm</location>
    </subcellularLocation>
</comment>
<dbReference type="RefSeq" id="WP_113043114.1">
    <property type="nucleotide sequence ID" value="NZ_CAWPKC010000022.1"/>
</dbReference>
<dbReference type="HAMAP" id="MF_01107">
    <property type="entry name" value="ArgD_aminotrans_3"/>
    <property type="match status" value="1"/>
</dbReference>
<dbReference type="CDD" id="cd00610">
    <property type="entry name" value="OAT_like"/>
    <property type="match status" value="1"/>
</dbReference>
<comment type="pathway">
    <text evidence="8">Amino-acid biosynthesis; L-lysine biosynthesis via DAP pathway; LL-2,6-diaminopimelate from (S)-tetrahydrodipicolinate (succinylase route): step 2/3.</text>
</comment>
<evidence type="ECO:0000256" key="8">
    <source>
        <dbReference type="HAMAP-Rule" id="MF_01107"/>
    </source>
</evidence>
<evidence type="ECO:0000256" key="7">
    <source>
        <dbReference type="ARBA" id="ARBA00023154"/>
    </source>
</evidence>
<dbReference type="Gene3D" id="3.40.640.10">
    <property type="entry name" value="Type I PLP-dependent aspartate aminotransferase-like (Major domain)"/>
    <property type="match status" value="1"/>
</dbReference>
<comment type="similarity">
    <text evidence="8">Belongs to the class-III pyridoxal-phosphate-dependent aminotransferase family. ArgD subfamily.</text>
</comment>
<sequence>MKEHTAVDRNAYDQVMLPIYSPAQFIPVRGQGSRVWDQQGKEYIDFAGGIAVVALGHCHPALVDVLKQQGEKLWHISNIFTNEPALILAQKLIDATFAERVFFANSGAEANEAAFKLARHYAITRHSPYKTKIIAFHQGFHGRTLFTVSVGGQPKYADGFGPKPADIIHVPFNDLDAVKAVVDDHTCAVVLEPVQGEGGVTPAAPAFIRGLRELCDKHQVLLVFDEVQSGMGRTGKLFSYMYYDVTPDIITTAKALGNGFPISAMLTTENIASAMTPGAHGTTYGGNPLACAVANAAFDIINTPTVLEGVEKRHNLMVNFLNDINQKHAIFGEIRGKGLLIGAELKAPYQGKAKDILQLAAENGLMLLSAGGDVLRFTPSLIISEEEIAQGMARLEQAINPLV</sequence>
<evidence type="ECO:0000256" key="6">
    <source>
        <dbReference type="ARBA" id="ARBA00022898"/>
    </source>
</evidence>
<keyword evidence="4 8" id="KW-0028">Amino-acid biosynthesis</keyword>
<protein>
    <recommendedName>
        <fullName evidence="8">Acetylornithine/succinyldiaminopimelate aminotransferase</fullName>
        <shortName evidence="8">ACOAT</shortName>
        <shortName evidence="8">DapATase</shortName>
        <shortName evidence="8">Succinyldiaminopimelate transferase</shortName>
        <ecNumber evidence="8">2.6.1.11</ecNumber>
        <ecNumber evidence="8">2.6.1.17</ecNumber>
    </recommendedName>
</protein>
<evidence type="ECO:0000313" key="10">
    <source>
        <dbReference type="Proteomes" id="UP000470051"/>
    </source>
</evidence>
<keyword evidence="10" id="KW-1185">Reference proteome</keyword>
<dbReference type="PIRSF" id="PIRSF000521">
    <property type="entry name" value="Transaminase_4ab_Lys_Orn"/>
    <property type="match status" value="1"/>
</dbReference>
<reference evidence="9 10" key="1">
    <citation type="submission" date="2019-12" db="EMBL/GenBank/DDBJ databases">
        <title>Engineering Photorhabdus to improve their lethality against agricultural pests.</title>
        <authorList>
            <person name="Machado R.A.R."/>
        </authorList>
    </citation>
    <scope>NUCLEOTIDE SEQUENCE [LARGE SCALE GENOMIC DNA]</scope>
    <source>
        <strain evidence="9 10">M-HU2</strain>
    </source>
</reference>
<dbReference type="InterPro" id="IPR005814">
    <property type="entry name" value="Aminotrans_3"/>
</dbReference>
<dbReference type="Gene3D" id="3.90.1150.10">
    <property type="entry name" value="Aspartate Aminotransferase, domain 1"/>
    <property type="match status" value="1"/>
</dbReference>
<dbReference type="NCBIfam" id="TIGR00707">
    <property type="entry name" value="argD"/>
    <property type="match status" value="1"/>
</dbReference>
<keyword evidence="1 8" id="KW-0963">Cytoplasm</keyword>
<dbReference type="InterPro" id="IPR015422">
    <property type="entry name" value="PyrdxlP-dep_Trfase_small"/>
</dbReference>
<evidence type="ECO:0000256" key="5">
    <source>
        <dbReference type="ARBA" id="ARBA00022679"/>
    </source>
</evidence>
<dbReference type="InterPro" id="IPR015421">
    <property type="entry name" value="PyrdxlP-dep_Trfase_major"/>
</dbReference>
<accession>A0ABX0AZY4</accession>
<dbReference type="EC" id="2.6.1.17" evidence="8"/>
<feature type="binding site" evidence="8">
    <location>
        <begin position="107"/>
        <end position="108"/>
    </location>
    <ligand>
        <name>pyridoxal 5'-phosphate</name>
        <dbReference type="ChEBI" id="CHEBI:597326"/>
    </ligand>
</feature>
<comment type="function">
    <text evidence="8">Involved in both the arginine and lysine biosynthetic pathways.</text>
</comment>
<feature type="binding site" evidence="8">
    <location>
        <begin position="225"/>
        <end position="228"/>
    </location>
    <ligand>
        <name>pyridoxal 5'-phosphate</name>
        <dbReference type="ChEBI" id="CHEBI:597326"/>
    </ligand>
</feature>
<name>A0ABX0AZY4_9GAMM</name>
<dbReference type="Proteomes" id="UP000470051">
    <property type="component" value="Unassembled WGS sequence"/>
</dbReference>
<keyword evidence="2 8" id="KW-0055">Arginine biosynthesis</keyword>
<feature type="binding site" evidence="8">
    <location>
        <position position="283"/>
    </location>
    <ligand>
        <name>pyridoxal 5'-phosphate</name>
        <dbReference type="ChEBI" id="CHEBI:597326"/>
    </ligand>
</feature>
<dbReference type="InterPro" id="IPR017652">
    <property type="entry name" value="Ac/SucOrn_transaminase_bac"/>
</dbReference>
<comment type="pathway">
    <text evidence="8">Amino-acid biosynthesis; L-arginine biosynthesis; N(2)-acetyl-L-ornithine from L-glutamate: step 4/4.</text>
</comment>
<dbReference type="PROSITE" id="PS00600">
    <property type="entry name" value="AA_TRANSFER_CLASS_3"/>
    <property type="match status" value="1"/>
</dbReference>
<comment type="cofactor">
    <cofactor evidence="8">
        <name>pyridoxal 5'-phosphate</name>
        <dbReference type="ChEBI" id="CHEBI:597326"/>
    </cofactor>
    <text evidence="8">Binds 1 pyridoxal phosphate per subunit.</text>
</comment>
<dbReference type="PANTHER" id="PTHR11986">
    <property type="entry name" value="AMINOTRANSFERASE CLASS III"/>
    <property type="match status" value="1"/>
</dbReference>
<evidence type="ECO:0000256" key="2">
    <source>
        <dbReference type="ARBA" id="ARBA00022571"/>
    </source>
</evidence>
<evidence type="ECO:0000256" key="3">
    <source>
        <dbReference type="ARBA" id="ARBA00022576"/>
    </source>
</evidence>
<comment type="catalytic activity">
    <reaction evidence="8">
        <text>N-succinyl-(2S,6S)-2,6-diaminopimelate + 2-oxoglutarate = (S)-2-succinylamino-6-oxoheptanedioate + L-glutamate</text>
        <dbReference type="Rhea" id="RHEA:11960"/>
        <dbReference type="ChEBI" id="CHEBI:15685"/>
        <dbReference type="ChEBI" id="CHEBI:16810"/>
        <dbReference type="ChEBI" id="CHEBI:29985"/>
        <dbReference type="ChEBI" id="CHEBI:58087"/>
        <dbReference type="EC" id="2.6.1.17"/>
    </reaction>
</comment>
<keyword evidence="5 8" id="KW-0808">Transferase</keyword>
<comment type="caution">
    <text evidence="9">The sequence shown here is derived from an EMBL/GenBank/DDBJ whole genome shotgun (WGS) entry which is preliminary data.</text>
</comment>
<gene>
    <name evidence="9" type="primary">astC</name>
    <name evidence="8" type="synonym">argD</name>
    <name evidence="8" type="synonym">dapC</name>
    <name evidence="9" type="ORF">GPY42_14940</name>
</gene>
<dbReference type="InterPro" id="IPR049704">
    <property type="entry name" value="Aminotrans_3_PPA_site"/>
</dbReference>
<dbReference type="EC" id="2.6.1.11" evidence="8"/>
<feature type="modified residue" description="N6-(pyridoxal phosphate)lysine" evidence="8">
    <location>
        <position position="254"/>
    </location>
</feature>
<dbReference type="NCBIfam" id="TIGR03246">
    <property type="entry name" value="arg_catab_astC"/>
    <property type="match status" value="1"/>
</dbReference>